<dbReference type="PROSITE" id="PS00178">
    <property type="entry name" value="AA_TRNA_LIGASE_I"/>
    <property type="match status" value="1"/>
</dbReference>
<dbReference type="GO" id="GO:0004822">
    <property type="term" value="F:isoleucine-tRNA ligase activity"/>
    <property type="evidence" value="ECO:0007669"/>
    <property type="project" value="UniProtKB-EC"/>
</dbReference>
<evidence type="ECO:0000256" key="6">
    <source>
        <dbReference type="ARBA" id="ARBA00022840"/>
    </source>
</evidence>
<feature type="compositionally biased region" description="Acidic residues" evidence="12">
    <location>
        <begin position="311"/>
        <end position="324"/>
    </location>
</feature>
<feature type="domain" description="Aminoacyl-tRNA synthetase class Ia" evidence="13">
    <location>
        <begin position="585"/>
        <end position="1250"/>
    </location>
</feature>
<organism evidence="15 16">
    <name type="scientific">Delitschia confertaspora ATCC 74209</name>
    <dbReference type="NCBI Taxonomy" id="1513339"/>
    <lineage>
        <taxon>Eukaryota</taxon>
        <taxon>Fungi</taxon>
        <taxon>Dikarya</taxon>
        <taxon>Ascomycota</taxon>
        <taxon>Pezizomycotina</taxon>
        <taxon>Dothideomycetes</taxon>
        <taxon>Pleosporomycetidae</taxon>
        <taxon>Pleosporales</taxon>
        <taxon>Delitschiaceae</taxon>
        <taxon>Delitschia</taxon>
    </lineage>
</organism>
<gene>
    <name evidence="15" type="ORF">GQ43DRAFT_452833</name>
</gene>
<comment type="similarity">
    <text evidence="2">Belongs to the class-I aminoacyl-tRNA synthetase family.</text>
</comment>
<dbReference type="Gene3D" id="1.10.730.20">
    <property type="match status" value="1"/>
</dbReference>
<dbReference type="Proteomes" id="UP000799536">
    <property type="component" value="Unassembled WGS sequence"/>
</dbReference>
<evidence type="ECO:0000259" key="14">
    <source>
        <dbReference type="Pfam" id="PF08264"/>
    </source>
</evidence>
<proteinExistence type="inferred from homology"/>
<dbReference type="PANTHER" id="PTHR42765">
    <property type="entry name" value="SOLEUCYL-TRNA SYNTHETASE"/>
    <property type="match status" value="1"/>
</dbReference>
<dbReference type="InterPro" id="IPR050081">
    <property type="entry name" value="Ile-tRNA_ligase"/>
</dbReference>
<dbReference type="SUPFAM" id="SSF52374">
    <property type="entry name" value="Nucleotidylyl transferase"/>
    <property type="match status" value="1"/>
</dbReference>
<dbReference type="InterPro" id="IPR002300">
    <property type="entry name" value="aa-tRNA-synth_Ia"/>
</dbReference>
<dbReference type="InterPro" id="IPR001412">
    <property type="entry name" value="aa-tRNA-synth_I_CS"/>
</dbReference>
<sequence>MEDSTLQLVPGRSVGFMTLGCSLHEVLMTIKAEVKAFPRFQLYHDDSCPIDSPTHLTLPENGLRLRFDGPDQRLRLVEVLDFTKARLVYKDVEVFKAADGQAGIPSGAVGPKFRHIYDRLLGPTYGGEYLPPKLGDQNAYGTYNLSYPGIAFNFPVQHSAYSPKKDFISLLSSSATGPATSMAVFSGESWQKARGTLFTAPPLNPRALALAGKPKEGGTDEIELARIRGEGRIELVRRSSPPFWIILSETTPQDLIVELGAPDSIYRKNDHRLSIHKDRRASDASDLPALGLANNGSDDRLASDSGSQIGTDDEDDWEEDDEAATEIQEREVAAAEHFYNYYHHGFDLLISQPTPLSSASPTSPHQETDDHVDGDLSVQPLNHLTVTKVIFHGNVPGSYQFNRHRRSRWTLEHVPTDIDASALDSEMSFGEISNRLKQVFKPYYENPEEEKLQQRGMALNRGWGDSPGSSCELLGGWEDASGRKSKFANAESGVVDGDVGNVELFGFPGMVFEVLKNGAVSALTEVVVSQVPKFPPHNATMLTPTRILRASQWSSTIRIPKSTFPPRSTPNPAYFRRCTDDLYQWQKKRRTNGDEKGEIGEETFVLHDGPPYANGPLHIGHALNKITKDIICRYQMGQGKRVDYVPGWDCHGLPIELKALQAQGENTNGSARVKKDPVAIRKAARKLATKTIAEQMKGFKEWAVMGDWENPYKTMNKDFEIRQLEVFKKMHEKGLIHRQFKPVYWSPSSHTALAEAELEYDENHKSTAAFVRFEVTKPKNPASWWPEEVQDLEAVIWTTTPWTIPANRAIAIHNDMEYSMVHFPALASQYMGTKKPFLLVATSRMEHLESFLKGEEFTVIHSGIRGSDLAQAGLQYINPFTQNSHTVIHADFVSDSSGSGLVHLAPGHGMDDYNVCAQLGIEAFAPVDDEGRYTADAFPSKPGLLKGLAVSGEGKDAVIKFLWNKNGLLATHEITHKYPIDWRTKQPVIIRATKQWFASVDSIKDSVMRSLQHVKFIPESGRSRLESFVQGRSQWCISRQRAWGVPIPALYRVDGDEREAVMDSETIQHIIGVIQKNGIDSWWSDPEDDPKWIPSHLSGTYIRGKETMDVWFDSGTSWTLLHQRPSQPPADVYFEGTDQHRGWFQSSLLTHIATQPTSSDFTPKAPFSTLITHGFTLDAEGRKMSKSIGNVISPAEIMSGTLVAPQVVKNKNGKGPIKSQDTKLLKNSALGADALRLWVARSDYTKDVVISEPILKSVHSMLHKFRVTLRWLVGVLSLPTCPPPFTSFDALKSSVQLSGPSSELLADRIALFKLSEVSKDVQNNYAQYKFFHGSIALGNYVFHDLSAFYFETVKDRIYTGSVEECQTAQQVLGVVFYELLQMLAPVCPLLVEEVWDHLPEKLKEGSVHPARMVWKPFTVSPYENKEVMQRWTEDINKIFSAIKNAQERLRKEKHIGSGLESDVYICLPKTVDSGSESLFCIPGVEEQLTNNFVVSNVRVVERSQLERKLQEVKEARVPYAEEWYGERVDVVVVRAESHKCPRCWRFLAEQEGELCKRCEDVTKEVGL</sequence>
<name>A0A9P4JV74_9PLEO</name>
<evidence type="ECO:0000256" key="9">
    <source>
        <dbReference type="ARBA" id="ARBA00032665"/>
    </source>
</evidence>
<protein>
    <recommendedName>
        <fullName evidence="11">Isoleucine--tRNA ligase, mitochondrial</fullName>
        <ecNumber evidence="3">6.1.1.5</ecNumber>
    </recommendedName>
    <alternativeName>
        <fullName evidence="9">Isoleucyl-tRNA synthetase</fullName>
    </alternativeName>
</protein>
<dbReference type="InterPro" id="IPR014729">
    <property type="entry name" value="Rossmann-like_a/b/a_fold"/>
</dbReference>
<dbReference type="Pfam" id="PF08264">
    <property type="entry name" value="Anticodon_1"/>
    <property type="match status" value="1"/>
</dbReference>
<feature type="compositionally biased region" description="Low complexity" evidence="12">
    <location>
        <begin position="353"/>
        <end position="364"/>
    </location>
</feature>
<dbReference type="PANTHER" id="PTHR42765:SF1">
    <property type="entry name" value="ISOLEUCINE--TRNA LIGASE, MITOCHONDRIAL"/>
    <property type="match status" value="1"/>
</dbReference>
<feature type="region of interest" description="Disordered" evidence="12">
    <location>
        <begin position="286"/>
        <end position="325"/>
    </location>
</feature>
<keyword evidence="5" id="KW-0547">Nucleotide-binding</keyword>
<dbReference type="Gene3D" id="1.10.10.830">
    <property type="entry name" value="Ile-tRNA synthetase CP2 domain-like"/>
    <property type="match status" value="1"/>
</dbReference>
<dbReference type="InterPro" id="IPR009080">
    <property type="entry name" value="tRNAsynth_Ia_anticodon-bd"/>
</dbReference>
<dbReference type="CDD" id="cd07960">
    <property type="entry name" value="Anticodon_Ia_Ile_BEm"/>
    <property type="match status" value="1"/>
</dbReference>
<dbReference type="GO" id="GO:0032543">
    <property type="term" value="P:mitochondrial translation"/>
    <property type="evidence" value="ECO:0007669"/>
    <property type="project" value="TreeGrafter"/>
</dbReference>
<feature type="region of interest" description="Disordered" evidence="12">
    <location>
        <begin position="353"/>
        <end position="377"/>
    </location>
</feature>
<dbReference type="InterPro" id="IPR013155">
    <property type="entry name" value="M/V/L/I-tRNA-synth_anticd-bd"/>
</dbReference>
<dbReference type="Pfam" id="PF00133">
    <property type="entry name" value="tRNA-synt_1"/>
    <property type="match status" value="1"/>
</dbReference>
<feature type="domain" description="Methionyl/Valyl/Leucyl/Isoleucyl-tRNA synthetase anticodon-binding" evidence="14">
    <location>
        <begin position="1307"/>
        <end position="1465"/>
    </location>
</feature>
<comment type="caution">
    <text evidence="15">The sequence shown here is derived from an EMBL/GenBank/DDBJ whole genome shotgun (WGS) entry which is preliminary data.</text>
</comment>
<evidence type="ECO:0000256" key="4">
    <source>
        <dbReference type="ARBA" id="ARBA00022598"/>
    </source>
</evidence>
<keyword evidence="16" id="KW-1185">Reference proteome</keyword>
<dbReference type="Pfam" id="PF03676">
    <property type="entry name" value="PHAF1"/>
    <property type="match status" value="2"/>
</dbReference>
<dbReference type="PRINTS" id="PR00984">
    <property type="entry name" value="TRNASYNTHILE"/>
</dbReference>
<accession>A0A9P4JV74</accession>
<evidence type="ECO:0000256" key="11">
    <source>
        <dbReference type="ARBA" id="ARBA00068280"/>
    </source>
</evidence>
<dbReference type="GO" id="GO:0006428">
    <property type="term" value="P:isoleucyl-tRNA aminoacylation"/>
    <property type="evidence" value="ECO:0007669"/>
    <property type="project" value="InterPro"/>
</dbReference>
<evidence type="ECO:0000313" key="16">
    <source>
        <dbReference type="Proteomes" id="UP000799536"/>
    </source>
</evidence>
<dbReference type="InterPro" id="IPR033708">
    <property type="entry name" value="Anticodon_Ile_BEm"/>
</dbReference>
<evidence type="ECO:0000313" key="15">
    <source>
        <dbReference type="EMBL" id="KAF2205907.1"/>
    </source>
</evidence>
<keyword evidence="4" id="KW-0436">Ligase</keyword>
<dbReference type="Gene3D" id="3.90.740.10">
    <property type="entry name" value="Valyl/Leucyl/Isoleucyl-tRNA synthetase, editing domain"/>
    <property type="match status" value="1"/>
</dbReference>
<evidence type="ECO:0000256" key="5">
    <source>
        <dbReference type="ARBA" id="ARBA00022741"/>
    </source>
</evidence>
<evidence type="ECO:0000256" key="2">
    <source>
        <dbReference type="ARBA" id="ARBA00005594"/>
    </source>
</evidence>
<dbReference type="NCBIfam" id="TIGR00392">
    <property type="entry name" value="ileS"/>
    <property type="match status" value="1"/>
</dbReference>
<dbReference type="EC" id="6.1.1.5" evidence="3"/>
<dbReference type="SUPFAM" id="SSF50677">
    <property type="entry name" value="ValRS/IleRS/LeuRS editing domain"/>
    <property type="match status" value="1"/>
</dbReference>
<comment type="subcellular location">
    <subcellularLocation>
        <location evidence="1">Mitochondrion</location>
    </subcellularLocation>
</comment>
<evidence type="ECO:0000256" key="12">
    <source>
        <dbReference type="SAM" id="MobiDB-lite"/>
    </source>
</evidence>
<evidence type="ECO:0000256" key="8">
    <source>
        <dbReference type="ARBA" id="ARBA00023146"/>
    </source>
</evidence>
<keyword evidence="7" id="KW-0648">Protein biosynthesis</keyword>
<dbReference type="OrthoDB" id="10264412at2759"/>
<dbReference type="GO" id="GO:0000049">
    <property type="term" value="F:tRNA binding"/>
    <property type="evidence" value="ECO:0007669"/>
    <property type="project" value="InterPro"/>
</dbReference>
<reference evidence="15" key="1">
    <citation type="journal article" date="2020" name="Stud. Mycol.">
        <title>101 Dothideomycetes genomes: a test case for predicting lifestyles and emergence of pathogens.</title>
        <authorList>
            <person name="Haridas S."/>
            <person name="Albert R."/>
            <person name="Binder M."/>
            <person name="Bloem J."/>
            <person name="Labutti K."/>
            <person name="Salamov A."/>
            <person name="Andreopoulos B."/>
            <person name="Baker S."/>
            <person name="Barry K."/>
            <person name="Bills G."/>
            <person name="Bluhm B."/>
            <person name="Cannon C."/>
            <person name="Castanera R."/>
            <person name="Culley D."/>
            <person name="Daum C."/>
            <person name="Ezra D."/>
            <person name="Gonzalez J."/>
            <person name="Henrissat B."/>
            <person name="Kuo A."/>
            <person name="Liang C."/>
            <person name="Lipzen A."/>
            <person name="Lutzoni F."/>
            <person name="Magnuson J."/>
            <person name="Mondo S."/>
            <person name="Nolan M."/>
            <person name="Ohm R."/>
            <person name="Pangilinan J."/>
            <person name="Park H.-J."/>
            <person name="Ramirez L."/>
            <person name="Alfaro M."/>
            <person name="Sun H."/>
            <person name="Tritt A."/>
            <person name="Yoshinaga Y."/>
            <person name="Zwiers L.-H."/>
            <person name="Turgeon B."/>
            <person name="Goodwin S."/>
            <person name="Spatafora J."/>
            <person name="Crous P."/>
            <person name="Grigoriev I."/>
        </authorList>
    </citation>
    <scope>NUCLEOTIDE SEQUENCE</scope>
    <source>
        <strain evidence="15">ATCC 74209</strain>
    </source>
</reference>
<evidence type="ECO:0000256" key="7">
    <source>
        <dbReference type="ARBA" id="ARBA00022917"/>
    </source>
</evidence>
<evidence type="ECO:0000259" key="13">
    <source>
        <dbReference type="Pfam" id="PF00133"/>
    </source>
</evidence>
<dbReference type="GO" id="GO:0005524">
    <property type="term" value="F:ATP binding"/>
    <property type="evidence" value="ECO:0007669"/>
    <property type="project" value="UniProtKB-KW"/>
</dbReference>
<dbReference type="FunFam" id="3.40.50.620:FF:000111">
    <property type="entry name" value="Mitochondrial isoleucyl-tRNA synthetase"/>
    <property type="match status" value="1"/>
</dbReference>
<evidence type="ECO:0000256" key="10">
    <source>
        <dbReference type="ARBA" id="ARBA00048359"/>
    </source>
</evidence>
<dbReference type="InterPro" id="IPR005373">
    <property type="entry name" value="PHAF1"/>
</dbReference>
<dbReference type="GO" id="GO:0002161">
    <property type="term" value="F:aminoacyl-tRNA deacylase activity"/>
    <property type="evidence" value="ECO:0007669"/>
    <property type="project" value="InterPro"/>
</dbReference>
<dbReference type="InterPro" id="IPR002301">
    <property type="entry name" value="Ile-tRNA-ligase"/>
</dbReference>
<dbReference type="SUPFAM" id="SSF47323">
    <property type="entry name" value="Anticodon-binding domain of a subclass of class I aminoacyl-tRNA synthetases"/>
    <property type="match status" value="1"/>
</dbReference>
<dbReference type="EMBL" id="ML993848">
    <property type="protein sequence ID" value="KAF2205907.1"/>
    <property type="molecule type" value="Genomic_DNA"/>
</dbReference>
<keyword evidence="8" id="KW-0030">Aminoacyl-tRNA synthetase</keyword>
<dbReference type="InterPro" id="IPR009008">
    <property type="entry name" value="Val/Leu/Ile-tRNA-synth_edit"/>
</dbReference>
<comment type="catalytic activity">
    <reaction evidence="10">
        <text>tRNA(Ile) + L-isoleucine + ATP = L-isoleucyl-tRNA(Ile) + AMP + diphosphate</text>
        <dbReference type="Rhea" id="RHEA:11060"/>
        <dbReference type="Rhea" id="RHEA-COMP:9666"/>
        <dbReference type="Rhea" id="RHEA-COMP:9695"/>
        <dbReference type="ChEBI" id="CHEBI:30616"/>
        <dbReference type="ChEBI" id="CHEBI:33019"/>
        <dbReference type="ChEBI" id="CHEBI:58045"/>
        <dbReference type="ChEBI" id="CHEBI:78442"/>
        <dbReference type="ChEBI" id="CHEBI:78528"/>
        <dbReference type="ChEBI" id="CHEBI:456215"/>
        <dbReference type="EC" id="6.1.1.5"/>
    </reaction>
</comment>
<keyword evidence="6" id="KW-0067">ATP-binding</keyword>
<dbReference type="Gene3D" id="3.40.50.620">
    <property type="entry name" value="HUPs"/>
    <property type="match status" value="2"/>
</dbReference>
<evidence type="ECO:0000256" key="1">
    <source>
        <dbReference type="ARBA" id="ARBA00004173"/>
    </source>
</evidence>
<dbReference type="GO" id="GO:0005739">
    <property type="term" value="C:mitochondrion"/>
    <property type="evidence" value="ECO:0007669"/>
    <property type="project" value="UniProtKB-SubCell"/>
</dbReference>
<evidence type="ECO:0000256" key="3">
    <source>
        <dbReference type="ARBA" id="ARBA00013165"/>
    </source>
</evidence>